<proteinExistence type="predicted"/>
<dbReference type="Proteomes" id="UP000823388">
    <property type="component" value="Chromosome 3N"/>
</dbReference>
<gene>
    <name evidence="1" type="ORF">PVAP13_3NG313532</name>
</gene>
<sequence length="100" mass="10498">MANSLKGCLRTSPTLAWSASSARMLIPDAMAGEGTASSQRRSSACALAGSTHFPHRAPHGASPVFSTCAKLKGTHLKKVRLAKIAPMFNNPIVPSNQIIN</sequence>
<protein>
    <submittedName>
        <fullName evidence="1">Uncharacterized protein</fullName>
    </submittedName>
</protein>
<evidence type="ECO:0000313" key="1">
    <source>
        <dbReference type="EMBL" id="KAG2621693.1"/>
    </source>
</evidence>
<evidence type="ECO:0000313" key="2">
    <source>
        <dbReference type="Proteomes" id="UP000823388"/>
    </source>
</evidence>
<organism evidence="1 2">
    <name type="scientific">Panicum virgatum</name>
    <name type="common">Blackwell switchgrass</name>
    <dbReference type="NCBI Taxonomy" id="38727"/>
    <lineage>
        <taxon>Eukaryota</taxon>
        <taxon>Viridiplantae</taxon>
        <taxon>Streptophyta</taxon>
        <taxon>Embryophyta</taxon>
        <taxon>Tracheophyta</taxon>
        <taxon>Spermatophyta</taxon>
        <taxon>Magnoliopsida</taxon>
        <taxon>Liliopsida</taxon>
        <taxon>Poales</taxon>
        <taxon>Poaceae</taxon>
        <taxon>PACMAD clade</taxon>
        <taxon>Panicoideae</taxon>
        <taxon>Panicodae</taxon>
        <taxon>Paniceae</taxon>
        <taxon>Panicinae</taxon>
        <taxon>Panicum</taxon>
        <taxon>Panicum sect. Hiantes</taxon>
    </lineage>
</organism>
<accession>A0A8T0ULJ1</accession>
<comment type="caution">
    <text evidence="1">The sequence shown here is derived from an EMBL/GenBank/DDBJ whole genome shotgun (WGS) entry which is preliminary data.</text>
</comment>
<dbReference type="EMBL" id="CM029042">
    <property type="protein sequence ID" value="KAG2621693.1"/>
    <property type="molecule type" value="Genomic_DNA"/>
</dbReference>
<dbReference type="AlphaFoldDB" id="A0A8T0ULJ1"/>
<name>A0A8T0ULJ1_PANVG</name>
<reference evidence="1" key="1">
    <citation type="submission" date="2020-05" db="EMBL/GenBank/DDBJ databases">
        <title>WGS assembly of Panicum virgatum.</title>
        <authorList>
            <person name="Lovell J.T."/>
            <person name="Jenkins J."/>
            <person name="Shu S."/>
            <person name="Juenger T.E."/>
            <person name="Schmutz J."/>
        </authorList>
    </citation>
    <scope>NUCLEOTIDE SEQUENCE</scope>
    <source>
        <strain evidence="1">AP13</strain>
    </source>
</reference>
<keyword evidence="2" id="KW-1185">Reference proteome</keyword>